<dbReference type="InterPro" id="IPR033133">
    <property type="entry name" value="PUM-HD"/>
</dbReference>
<dbReference type="InterPro" id="IPR000504">
    <property type="entry name" value="RRM_dom"/>
</dbReference>
<evidence type="ECO:0008006" key="8">
    <source>
        <dbReference type="Google" id="ProtNLM"/>
    </source>
</evidence>
<dbReference type="PANTHER" id="PTHR47093">
    <property type="entry name" value="PROTEIN JSN1-RELATED"/>
    <property type="match status" value="1"/>
</dbReference>
<dbReference type="AlphaFoldDB" id="A0A1E3Q5S2"/>
<dbReference type="GO" id="GO:0000288">
    <property type="term" value="P:nuclear-transcribed mRNA catabolic process, deadenylation-dependent decay"/>
    <property type="evidence" value="ECO:0007669"/>
    <property type="project" value="TreeGrafter"/>
</dbReference>
<dbReference type="CDD" id="cd00590">
    <property type="entry name" value="RRM_SF"/>
    <property type="match status" value="1"/>
</dbReference>
<dbReference type="InterPro" id="IPR011989">
    <property type="entry name" value="ARM-like"/>
</dbReference>
<keyword evidence="2" id="KW-0694">RNA-binding</keyword>
<dbReference type="InterPro" id="IPR016024">
    <property type="entry name" value="ARM-type_fold"/>
</dbReference>
<feature type="repeat" description="Pumilio" evidence="3">
    <location>
        <begin position="234"/>
        <end position="269"/>
    </location>
</feature>
<feature type="repeat" description="Pumilio" evidence="3">
    <location>
        <begin position="271"/>
        <end position="309"/>
    </location>
</feature>
<dbReference type="Gene3D" id="3.30.70.330">
    <property type="match status" value="1"/>
</dbReference>
<reference evidence="6 7" key="1">
    <citation type="journal article" date="2016" name="Proc. Natl. Acad. Sci. U.S.A.">
        <title>Comparative genomics of biotechnologically important yeasts.</title>
        <authorList>
            <person name="Riley R."/>
            <person name="Haridas S."/>
            <person name="Wolfe K.H."/>
            <person name="Lopes M.R."/>
            <person name="Hittinger C.T."/>
            <person name="Goeker M."/>
            <person name="Salamov A.A."/>
            <person name="Wisecaver J.H."/>
            <person name="Long T.M."/>
            <person name="Calvey C.H."/>
            <person name="Aerts A.L."/>
            <person name="Barry K.W."/>
            <person name="Choi C."/>
            <person name="Clum A."/>
            <person name="Coughlan A.Y."/>
            <person name="Deshpande S."/>
            <person name="Douglass A.P."/>
            <person name="Hanson S.J."/>
            <person name="Klenk H.-P."/>
            <person name="LaButti K.M."/>
            <person name="Lapidus A."/>
            <person name="Lindquist E.A."/>
            <person name="Lipzen A.M."/>
            <person name="Meier-Kolthoff J.P."/>
            <person name="Ohm R.A."/>
            <person name="Otillar R.P."/>
            <person name="Pangilinan J.L."/>
            <person name="Peng Y."/>
            <person name="Rokas A."/>
            <person name="Rosa C.A."/>
            <person name="Scheuner C."/>
            <person name="Sibirny A.A."/>
            <person name="Slot J.C."/>
            <person name="Stielow J.B."/>
            <person name="Sun H."/>
            <person name="Kurtzman C.P."/>
            <person name="Blackwell M."/>
            <person name="Grigoriev I.V."/>
            <person name="Jeffries T.W."/>
        </authorList>
    </citation>
    <scope>NUCLEOTIDE SEQUENCE [LARGE SCALE GENOMIC DNA]</scope>
    <source>
        <strain evidence="6 7">NRRL Y-11557</strain>
    </source>
</reference>
<accession>A0A1E3Q5S2</accession>
<dbReference type="InterPro" id="IPR052645">
    <property type="entry name" value="Pumilio_domain_protein"/>
</dbReference>
<evidence type="ECO:0000313" key="7">
    <source>
        <dbReference type="Proteomes" id="UP000094385"/>
    </source>
</evidence>
<evidence type="ECO:0000259" key="4">
    <source>
        <dbReference type="PROSITE" id="PS50102"/>
    </source>
</evidence>
<organism evidence="6 7">
    <name type="scientific">Lipomyces starkeyi NRRL Y-11557</name>
    <dbReference type="NCBI Taxonomy" id="675824"/>
    <lineage>
        <taxon>Eukaryota</taxon>
        <taxon>Fungi</taxon>
        <taxon>Dikarya</taxon>
        <taxon>Ascomycota</taxon>
        <taxon>Saccharomycotina</taxon>
        <taxon>Lipomycetes</taxon>
        <taxon>Lipomycetales</taxon>
        <taxon>Lipomycetaceae</taxon>
        <taxon>Lipomyces</taxon>
    </lineage>
</organism>
<feature type="non-terminal residue" evidence="6">
    <location>
        <position position="491"/>
    </location>
</feature>
<dbReference type="Pfam" id="PF00806">
    <property type="entry name" value="PUF"/>
    <property type="match status" value="3"/>
</dbReference>
<dbReference type="PANTHER" id="PTHR47093:SF1">
    <property type="entry name" value="PROTEIN JSN1-RELATED"/>
    <property type="match status" value="1"/>
</dbReference>
<evidence type="ECO:0000256" key="3">
    <source>
        <dbReference type="PROSITE-ProRule" id="PRU00317"/>
    </source>
</evidence>
<keyword evidence="1" id="KW-0677">Repeat</keyword>
<dbReference type="PROSITE" id="PS50303">
    <property type="entry name" value="PUM_HD"/>
    <property type="match status" value="1"/>
</dbReference>
<evidence type="ECO:0000256" key="2">
    <source>
        <dbReference type="PROSITE-ProRule" id="PRU00176"/>
    </source>
</evidence>
<dbReference type="InterPro" id="IPR001313">
    <property type="entry name" value="Pumilio_RNA-bd_rpt"/>
</dbReference>
<dbReference type="InterPro" id="IPR035979">
    <property type="entry name" value="RBD_domain_sf"/>
</dbReference>
<dbReference type="PROSITE" id="PS50102">
    <property type="entry name" value="RRM"/>
    <property type="match status" value="1"/>
</dbReference>
<dbReference type="Pfam" id="PF00076">
    <property type="entry name" value="RRM_1"/>
    <property type="match status" value="1"/>
</dbReference>
<protein>
    <recommendedName>
        <fullName evidence="8">PUM-HD domain-containing protein</fullName>
    </recommendedName>
</protein>
<evidence type="ECO:0000256" key="1">
    <source>
        <dbReference type="ARBA" id="ARBA00022737"/>
    </source>
</evidence>
<sequence>LWLESIPPTATVPSLTSIFSQYGAVESARILSDKSSGFINYSNTDAAIQAKAALNGTEIAPGTGPLRIGFAKVVQPSALSISSLPQSGPKNTSTDISYTVKDTTKLEKVISIPTRTLCDMELDMVEIVREYGADDDELSKIRSNLSNAISFTSFIEELPTLPDPNPNRVYDAPKLRDIRKRIDNGSCSVSEIEAAAVDMLDEIAELASDYLGNTVVQKLFDNCSEDVKTRMLRRLAPYLAQLGIHKNGTWAAQKVIDVANTTGQMEIIANSLRPYTVHLFLDQFGNYVLQCCLRFGSPYNDFIFETMLSRFWDIAQGRFGARAMRACLESHYVNKEQQRVLAAAITLHAVQLATNANGALLLTWFLDTCTLPNRHRILAPRLIPHLVALCTHKLASLTVLKVVNYRAEPEARRAIFEALILNPDESALEETLRDSAQGPIVIYKILTTPFLETDIRQRSIAAVRNVLFRLKVHPSQGYRRLMDEVGLSTRS</sequence>
<dbReference type="SMART" id="SM00360">
    <property type="entry name" value="RRM"/>
    <property type="match status" value="1"/>
</dbReference>
<dbReference type="EMBL" id="KV454294">
    <property type="protein sequence ID" value="ODQ72950.1"/>
    <property type="molecule type" value="Genomic_DNA"/>
</dbReference>
<dbReference type="PROSITE" id="PS50302">
    <property type="entry name" value="PUM"/>
    <property type="match status" value="3"/>
</dbReference>
<proteinExistence type="predicted"/>
<dbReference type="SMART" id="SM00025">
    <property type="entry name" value="Pumilio"/>
    <property type="match status" value="6"/>
</dbReference>
<feature type="domain" description="PUM-HD" evidence="5">
    <location>
        <begin position="133"/>
        <end position="489"/>
    </location>
</feature>
<feature type="domain" description="RRM" evidence="4">
    <location>
        <begin position="1"/>
        <end position="73"/>
    </location>
</feature>
<dbReference type="Proteomes" id="UP000094385">
    <property type="component" value="Unassembled WGS sequence"/>
</dbReference>
<name>A0A1E3Q5S2_LIPST</name>
<dbReference type="FunFam" id="1.25.10.10:FF:000167">
    <property type="entry name" value="RNA binding protein Jsn1"/>
    <property type="match status" value="1"/>
</dbReference>
<dbReference type="STRING" id="675824.A0A1E3Q5S2"/>
<evidence type="ECO:0000259" key="5">
    <source>
        <dbReference type="PROSITE" id="PS50303"/>
    </source>
</evidence>
<evidence type="ECO:0000313" key="6">
    <source>
        <dbReference type="EMBL" id="ODQ72950.1"/>
    </source>
</evidence>
<dbReference type="InterPro" id="IPR012677">
    <property type="entry name" value="Nucleotide-bd_a/b_plait_sf"/>
</dbReference>
<feature type="repeat" description="Pumilio" evidence="3">
    <location>
        <begin position="198"/>
        <end position="233"/>
    </location>
</feature>
<dbReference type="SUPFAM" id="SSF54928">
    <property type="entry name" value="RNA-binding domain, RBD"/>
    <property type="match status" value="1"/>
</dbReference>
<dbReference type="SUPFAM" id="SSF48371">
    <property type="entry name" value="ARM repeat"/>
    <property type="match status" value="1"/>
</dbReference>
<gene>
    <name evidence="6" type="ORF">LIPSTDRAFT_35641</name>
</gene>
<dbReference type="GO" id="GO:0003729">
    <property type="term" value="F:mRNA binding"/>
    <property type="evidence" value="ECO:0007669"/>
    <property type="project" value="UniProtKB-ARBA"/>
</dbReference>
<dbReference type="Gene3D" id="1.25.10.10">
    <property type="entry name" value="Leucine-rich Repeat Variant"/>
    <property type="match status" value="1"/>
</dbReference>
<keyword evidence="7" id="KW-1185">Reference proteome</keyword>
<feature type="non-terminal residue" evidence="6">
    <location>
        <position position="1"/>
    </location>
</feature>
<dbReference type="OrthoDB" id="2017782at2759"/>